<dbReference type="Gene3D" id="3.40.50.1820">
    <property type="entry name" value="alpha/beta hydrolase"/>
    <property type="match status" value="1"/>
</dbReference>
<dbReference type="Gene3D" id="2.140.10.30">
    <property type="entry name" value="Dipeptidylpeptidase IV, N-terminal domain"/>
    <property type="match status" value="1"/>
</dbReference>
<evidence type="ECO:0000256" key="11">
    <source>
        <dbReference type="ARBA" id="ARBA00037847"/>
    </source>
</evidence>
<evidence type="ECO:0000256" key="2">
    <source>
        <dbReference type="ARBA" id="ARBA00022438"/>
    </source>
</evidence>
<keyword evidence="8" id="KW-1133">Transmembrane helix</keyword>
<dbReference type="PANTHER" id="PTHR11731">
    <property type="entry name" value="PROTEASE FAMILY S9B,C DIPEPTIDYL-PEPTIDASE IV-RELATED"/>
    <property type="match status" value="1"/>
</dbReference>
<dbReference type="GO" id="GO:0004177">
    <property type="term" value="F:aminopeptidase activity"/>
    <property type="evidence" value="ECO:0007669"/>
    <property type="project" value="UniProtKB-KW"/>
</dbReference>
<keyword evidence="2" id="KW-0031">Aminopeptidase</keyword>
<dbReference type="GO" id="GO:0008239">
    <property type="term" value="F:dipeptidyl-peptidase activity"/>
    <property type="evidence" value="ECO:0007669"/>
    <property type="project" value="TreeGrafter"/>
</dbReference>
<keyword evidence="7" id="KW-0735">Signal-anchor</keyword>
<dbReference type="InterPro" id="IPR029058">
    <property type="entry name" value="AB_hydrolase_fold"/>
</dbReference>
<dbReference type="SUPFAM" id="SSF82171">
    <property type="entry name" value="DPP6 N-terminal domain-like"/>
    <property type="match status" value="1"/>
</dbReference>
<comment type="caution">
    <text evidence="14">The sequence shown here is derived from an EMBL/GenBank/DDBJ whole genome shotgun (WGS) entry which is preliminary data.</text>
</comment>
<evidence type="ECO:0000256" key="10">
    <source>
        <dbReference type="ARBA" id="ARBA00023180"/>
    </source>
</evidence>
<dbReference type="GO" id="GO:0005886">
    <property type="term" value="C:plasma membrane"/>
    <property type="evidence" value="ECO:0007669"/>
    <property type="project" value="TreeGrafter"/>
</dbReference>
<evidence type="ECO:0000256" key="5">
    <source>
        <dbReference type="ARBA" id="ARBA00022801"/>
    </source>
</evidence>
<evidence type="ECO:0000256" key="3">
    <source>
        <dbReference type="ARBA" id="ARBA00022670"/>
    </source>
</evidence>
<evidence type="ECO:0000256" key="7">
    <source>
        <dbReference type="ARBA" id="ARBA00022968"/>
    </source>
</evidence>
<keyword evidence="5" id="KW-0378">Hydrolase</keyword>
<dbReference type="InterPro" id="IPR001375">
    <property type="entry name" value="Peptidase_S9_cat"/>
</dbReference>
<dbReference type="GO" id="GO:0012505">
    <property type="term" value="C:endomembrane system"/>
    <property type="evidence" value="ECO:0007669"/>
    <property type="project" value="UniProtKB-SubCell"/>
</dbReference>
<keyword evidence="6" id="KW-0720">Serine protease</keyword>
<dbReference type="GO" id="GO:0006508">
    <property type="term" value="P:proteolysis"/>
    <property type="evidence" value="ECO:0007669"/>
    <property type="project" value="UniProtKB-KW"/>
</dbReference>
<feature type="domain" description="Dipeptidylpeptidase IV N-terminal" evidence="13">
    <location>
        <begin position="68"/>
        <end position="410"/>
    </location>
</feature>
<evidence type="ECO:0000259" key="13">
    <source>
        <dbReference type="Pfam" id="PF00930"/>
    </source>
</evidence>
<evidence type="ECO:0000313" key="15">
    <source>
        <dbReference type="Proteomes" id="UP001381693"/>
    </source>
</evidence>
<dbReference type="GO" id="GO:0008236">
    <property type="term" value="F:serine-type peptidase activity"/>
    <property type="evidence" value="ECO:0007669"/>
    <property type="project" value="UniProtKB-KW"/>
</dbReference>
<dbReference type="Proteomes" id="UP001381693">
    <property type="component" value="Unassembled WGS sequence"/>
</dbReference>
<dbReference type="EMBL" id="JAXCGZ010000314">
    <property type="protein sequence ID" value="KAK7086185.1"/>
    <property type="molecule type" value="Genomic_DNA"/>
</dbReference>
<dbReference type="PANTHER" id="PTHR11731:SF200">
    <property type="entry name" value="DIPEPTIDYL PEPTIDASE 10, ISOFORM B"/>
    <property type="match status" value="1"/>
</dbReference>
<dbReference type="InterPro" id="IPR050278">
    <property type="entry name" value="Serine_Prot_S9B/DPPIV"/>
</dbReference>
<sequence>MQCARLKELELSLLEAGLTQCDRQSLSHTLKERVQSCCQKFDVSFLEARAIQCDRHLALVTPFPADETEHPTSTVDHPELQHVTWIPGTESSLIMVHENDVYVRETPTSPVVKRITNTGQQRTVYNGITDFLYQEYVLHSVSAVWASREGTRLCYATFNDSEVQEVVIPIYSQQYETLRKIRYPKVDTPNPVATLWTIDLSESLPRPRDVIPPTRVKDQSVGAWDHYFTGVSWVTEETLAVVWRNRAQNISVVTVCSAPVWFCEEIFVEESGLEKWVTVRDVPLFAKNGTAYVNIAPLVDGPLGTYPHIYQGNVELRQYNYLTFGPYTVFSVLAWDTINHYVYYVANKDKDVNERHLWRVMDLTSATPHLQECLTCDLNYTDPPCRHFTPIMGPDNFEEVLLHCEGPGVPHTVLYSFIEGDVQFYIQNNSELLNISADMAWPYRKDYRVNLTDGFVAQVRLNLPPEFNEEDAFIHPVVVRVGGVPAQQRVNHKWGVDWGTYLASNKSWIVMDLDVRGAAGQDLGSMYKPAWRLGNIESQDHIAVTKSLLKELEFMDPARVAAFGWGHSGYNAARLLAQDSEHIFSCAAVVSPITDWALYASAYSEQFMGMARAGPGSNYRGYEDSSLMLHAGNFKNRTLFLVHGSADMDVHYSHTLKLSRALTKKGVIYRQQTYTDEGHNLETVKGHLYKSLERYIDSCFPPYNEEELSILYGQDAFQ</sequence>
<evidence type="ECO:0000313" key="14">
    <source>
        <dbReference type="EMBL" id="KAK7086185.1"/>
    </source>
</evidence>
<evidence type="ECO:0000256" key="9">
    <source>
        <dbReference type="ARBA" id="ARBA00023136"/>
    </source>
</evidence>
<evidence type="ECO:0000256" key="4">
    <source>
        <dbReference type="ARBA" id="ARBA00022692"/>
    </source>
</evidence>
<comment type="subcellular location">
    <subcellularLocation>
        <location evidence="11">Endomembrane system</location>
        <topology evidence="11">Single-pass membrane protein</topology>
    </subcellularLocation>
    <subcellularLocation>
        <location evidence="1">Membrane</location>
        <topology evidence="1">Single-pass type II membrane protein</topology>
    </subcellularLocation>
</comment>
<dbReference type="AlphaFoldDB" id="A0AAN9AFS0"/>
<gene>
    <name evidence="14" type="ORF">SK128_026947</name>
</gene>
<protein>
    <submittedName>
        <fullName evidence="14">Uncharacterized protein</fullName>
    </submittedName>
</protein>
<feature type="domain" description="Peptidase S9 prolyl oligopeptidase catalytic" evidence="12">
    <location>
        <begin position="494"/>
        <end position="700"/>
    </location>
</feature>
<dbReference type="Pfam" id="PF00930">
    <property type="entry name" value="DPPIV_N"/>
    <property type="match status" value="1"/>
</dbReference>
<accession>A0AAN9AFS0</accession>
<proteinExistence type="predicted"/>
<reference evidence="14 15" key="1">
    <citation type="submission" date="2023-11" db="EMBL/GenBank/DDBJ databases">
        <title>Halocaridina rubra genome assembly.</title>
        <authorList>
            <person name="Smith C."/>
        </authorList>
    </citation>
    <scope>NUCLEOTIDE SEQUENCE [LARGE SCALE GENOMIC DNA]</scope>
    <source>
        <strain evidence="14">EP-1</strain>
        <tissue evidence="14">Whole</tissue>
    </source>
</reference>
<keyword evidence="15" id="KW-1185">Reference proteome</keyword>
<name>A0AAN9AFS0_HALRR</name>
<keyword evidence="9" id="KW-0472">Membrane</keyword>
<dbReference type="SUPFAM" id="SSF53474">
    <property type="entry name" value="alpha/beta-Hydrolases"/>
    <property type="match status" value="1"/>
</dbReference>
<organism evidence="14 15">
    <name type="scientific">Halocaridina rubra</name>
    <name type="common">Hawaiian red shrimp</name>
    <dbReference type="NCBI Taxonomy" id="373956"/>
    <lineage>
        <taxon>Eukaryota</taxon>
        <taxon>Metazoa</taxon>
        <taxon>Ecdysozoa</taxon>
        <taxon>Arthropoda</taxon>
        <taxon>Crustacea</taxon>
        <taxon>Multicrustacea</taxon>
        <taxon>Malacostraca</taxon>
        <taxon>Eumalacostraca</taxon>
        <taxon>Eucarida</taxon>
        <taxon>Decapoda</taxon>
        <taxon>Pleocyemata</taxon>
        <taxon>Caridea</taxon>
        <taxon>Atyoidea</taxon>
        <taxon>Atyidae</taxon>
        <taxon>Halocaridina</taxon>
    </lineage>
</organism>
<evidence type="ECO:0000256" key="8">
    <source>
        <dbReference type="ARBA" id="ARBA00022989"/>
    </source>
</evidence>
<evidence type="ECO:0000259" key="12">
    <source>
        <dbReference type="Pfam" id="PF00326"/>
    </source>
</evidence>
<evidence type="ECO:0000256" key="1">
    <source>
        <dbReference type="ARBA" id="ARBA00004606"/>
    </source>
</evidence>
<keyword evidence="10" id="KW-0325">Glycoprotein</keyword>
<keyword evidence="3" id="KW-0645">Protease</keyword>
<dbReference type="Pfam" id="PF00326">
    <property type="entry name" value="Peptidase_S9"/>
    <property type="match status" value="1"/>
</dbReference>
<keyword evidence="4" id="KW-0812">Transmembrane</keyword>
<evidence type="ECO:0000256" key="6">
    <source>
        <dbReference type="ARBA" id="ARBA00022825"/>
    </source>
</evidence>
<dbReference type="InterPro" id="IPR002469">
    <property type="entry name" value="Peptidase_S9B_N"/>
</dbReference>